<dbReference type="EMBL" id="SPHZ02000003">
    <property type="protein sequence ID" value="KAF0927581.1"/>
    <property type="molecule type" value="Genomic_DNA"/>
</dbReference>
<gene>
    <name evidence="1" type="ORF">E2562_034374</name>
</gene>
<protein>
    <submittedName>
        <fullName evidence="1">Uncharacterized protein</fullName>
    </submittedName>
</protein>
<sequence>MLRSEGAGPSLSDHDQLLPQPQAALDALKTFVKEKAILSLSQTIAIVKSLYRRVKVQTVNEGFLETCPEEQAIALMDEVQGAAAALVENLEL</sequence>
<organism evidence="1 2">
    <name type="scientific">Oryza meyeriana var. granulata</name>
    <dbReference type="NCBI Taxonomy" id="110450"/>
    <lineage>
        <taxon>Eukaryota</taxon>
        <taxon>Viridiplantae</taxon>
        <taxon>Streptophyta</taxon>
        <taxon>Embryophyta</taxon>
        <taxon>Tracheophyta</taxon>
        <taxon>Spermatophyta</taxon>
        <taxon>Magnoliopsida</taxon>
        <taxon>Liliopsida</taxon>
        <taxon>Poales</taxon>
        <taxon>Poaceae</taxon>
        <taxon>BOP clade</taxon>
        <taxon>Oryzoideae</taxon>
        <taxon>Oryzeae</taxon>
        <taxon>Oryzinae</taxon>
        <taxon>Oryza</taxon>
        <taxon>Oryza meyeriana</taxon>
    </lineage>
</organism>
<accession>A0A6G1ESH4</accession>
<evidence type="ECO:0000313" key="1">
    <source>
        <dbReference type="EMBL" id="KAF0927581.1"/>
    </source>
</evidence>
<comment type="caution">
    <text evidence="1">The sequence shown here is derived from an EMBL/GenBank/DDBJ whole genome shotgun (WGS) entry which is preliminary data.</text>
</comment>
<dbReference type="Proteomes" id="UP000479710">
    <property type="component" value="Unassembled WGS sequence"/>
</dbReference>
<proteinExistence type="predicted"/>
<reference evidence="1 2" key="1">
    <citation type="submission" date="2019-11" db="EMBL/GenBank/DDBJ databases">
        <title>Whole genome sequence of Oryza granulata.</title>
        <authorList>
            <person name="Li W."/>
        </authorList>
    </citation>
    <scope>NUCLEOTIDE SEQUENCE [LARGE SCALE GENOMIC DNA]</scope>
    <source>
        <strain evidence="2">cv. Menghai</strain>
        <tissue evidence="1">Leaf</tissue>
    </source>
</reference>
<keyword evidence="2" id="KW-1185">Reference proteome</keyword>
<dbReference type="AlphaFoldDB" id="A0A6G1ESH4"/>
<name>A0A6G1ESH4_9ORYZ</name>
<evidence type="ECO:0000313" key="2">
    <source>
        <dbReference type="Proteomes" id="UP000479710"/>
    </source>
</evidence>